<reference evidence="1" key="1">
    <citation type="submission" date="2020-04" db="EMBL/GenBank/DDBJ databases">
        <title>Genome Assembly and Annotation of Botryosphaeria dothidea sdau 11-99, a Latent Pathogen of Apple Fruit Ring Rot in China.</title>
        <authorList>
            <person name="Yu C."/>
            <person name="Diao Y."/>
            <person name="Lu Q."/>
            <person name="Zhao J."/>
            <person name="Cui S."/>
            <person name="Peng C."/>
            <person name="He B."/>
            <person name="Liu H."/>
        </authorList>
    </citation>
    <scope>NUCLEOTIDE SEQUENCE [LARGE SCALE GENOMIC DNA]</scope>
    <source>
        <strain evidence="1">Sdau11-99</strain>
    </source>
</reference>
<evidence type="ECO:0000313" key="1">
    <source>
        <dbReference type="EMBL" id="KAF4304202.1"/>
    </source>
</evidence>
<organism evidence="1 2">
    <name type="scientific">Botryosphaeria dothidea</name>
    <dbReference type="NCBI Taxonomy" id="55169"/>
    <lineage>
        <taxon>Eukaryota</taxon>
        <taxon>Fungi</taxon>
        <taxon>Dikarya</taxon>
        <taxon>Ascomycota</taxon>
        <taxon>Pezizomycotina</taxon>
        <taxon>Dothideomycetes</taxon>
        <taxon>Dothideomycetes incertae sedis</taxon>
        <taxon>Botryosphaeriales</taxon>
        <taxon>Botryosphaeriaceae</taxon>
        <taxon>Botryosphaeria</taxon>
    </lineage>
</organism>
<keyword evidence="2" id="KW-1185">Reference proteome</keyword>
<proteinExistence type="predicted"/>
<protein>
    <submittedName>
        <fullName evidence="1">Uncharacterized protein</fullName>
    </submittedName>
</protein>
<sequence length="101" mass="11859">MQRCPVFEERERQLEEHCIDLADILWPTRESHISIGHWINQNKDMAILLVRGGRGRPFSISCSLKESRVEALMDLRRRLNLGLAAVRRNPRCNRIRIVRKG</sequence>
<evidence type="ECO:0000313" key="2">
    <source>
        <dbReference type="Proteomes" id="UP000572817"/>
    </source>
</evidence>
<name>A0A8H4IN25_9PEZI</name>
<comment type="caution">
    <text evidence="1">The sequence shown here is derived from an EMBL/GenBank/DDBJ whole genome shotgun (WGS) entry which is preliminary data.</text>
</comment>
<dbReference type="AlphaFoldDB" id="A0A8H4IN25"/>
<dbReference type="Proteomes" id="UP000572817">
    <property type="component" value="Unassembled WGS sequence"/>
</dbReference>
<dbReference type="EMBL" id="WWBZ02000051">
    <property type="protein sequence ID" value="KAF4304202.1"/>
    <property type="molecule type" value="Genomic_DNA"/>
</dbReference>
<accession>A0A8H4IN25</accession>
<dbReference type="OrthoDB" id="10371711at2759"/>
<gene>
    <name evidence="1" type="ORF">GTA08_BOTSDO08426</name>
</gene>